<evidence type="ECO:0000259" key="4">
    <source>
        <dbReference type="PROSITE" id="PS50995"/>
    </source>
</evidence>
<dbReference type="InterPro" id="IPR039422">
    <property type="entry name" value="MarR/SlyA-like"/>
</dbReference>
<proteinExistence type="predicted"/>
<evidence type="ECO:0000256" key="1">
    <source>
        <dbReference type="ARBA" id="ARBA00023015"/>
    </source>
</evidence>
<dbReference type="PANTHER" id="PTHR33164:SF43">
    <property type="entry name" value="HTH-TYPE TRANSCRIPTIONAL REPRESSOR YETL"/>
    <property type="match status" value="1"/>
</dbReference>
<dbReference type="Gene3D" id="1.10.10.10">
    <property type="entry name" value="Winged helix-like DNA-binding domain superfamily/Winged helix DNA-binding domain"/>
    <property type="match status" value="1"/>
</dbReference>
<dbReference type="EMBL" id="MDEK01000001">
    <property type="protein sequence ID" value="PPU85364.1"/>
    <property type="molecule type" value="Genomic_DNA"/>
</dbReference>
<dbReference type="PROSITE" id="PS50995">
    <property type="entry name" value="HTH_MARR_2"/>
    <property type="match status" value="1"/>
</dbReference>
<dbReference type="InterPro" id="IPR036390">
    <property type="entry name" value="WH_DNA-bd_sf"/>
</dbReference>
<feature type="domain" description="HTH marR-type" evidence="4">
    <location>
        <begin position="24"/>
        <end position="159"/>
    </location>
</feature>
<dbReference type="GO" id="GO:0003677">
    <property type="term" value="F:DNA binding"/>
    <property type="evidence" value="ECO:0007669"/>
    <property type="project" value="UniProtKB-KW"/>
</dbReference>
<dbReference type="PANTHER" id="PTHR33164">
    <property type="entry name" value="TRANSCRIPTIONAL REGULATOR, MARR FAMILY"/>
    <property type="match status" value="1"/>
</dbReference>
<comment type="caution">
    <text evidence="5">The sequence shown here is derived from an EMBL/GenBank/DDBJ whole genome shotgun (WGS) entry which is preliminary data.</text>
</comment>
<dbReference type="Pfam" id="PF12802">
    <property type="entry name" value="MarR_2"/>
    <property type="match status" value="1"/>
</dbReference>
<evidence type="ECO:0000256" key="2">
    <source>
        <dbReference type="ARBA" id="ARBA00023125"/>
    </source>
</evidence>
<keyword evidence="1" id="KW-0805">Transcription regulation</keyword>
<sequence length="165" mass="18242">MSRFAATEQRLDVTARKHPPFPREAALLLRLIKLLHKLSLDQSNEVLRPYGLSYAEYNVLMMIDASPDGTLNPSQLGDAAGEKSANITRLTTQLVDKGLIQRTPSAEDRRMLLLRLTDAGERLIDALIPALCAQLDAYVRHLDPAAMTQLQTLLKALLRGVEDAA</sequence>
<dbReference type="AlphaFoldDB" id="A0A2P5Z9P8"/>
<dbReference type="InterPro" id="IPR023187">
    <property type="entry name" value="Tscrpt_reg_MarR-type_CS"/>
</dbReference>
<gene>
    <name evidence="5" type="ORF">XsacCFBP4641_01875</name>
</gene>
<reference evidence="5 6" key="1">
    <citation type="submission" date="2016-08" db="EMBL/GenBank/DDBJ databases">
        <authorList>
            <person name="Seilhamer J.J."/>
        </authorList>
    </citation>
    <scope>NUCLEOTIDE SEQUENCE [LARGE SCALE GENOMIC DNA]</scope>
    <source>
        <strain evidence="5 6">CFBP4641</strain>
    </source>
</reference>
<dbReference type="InterPro" id="IPR000835">
    <property type="entry name" value="HTH_MarR-typ"/>
</dbReference>
<dbReference type="OrthoDB" id="8907575at2"/>
<accession>A0A2P5Z9P8</accession>
<dbReference type="InterPro" id="IPR036388">
    <property type="entry name" value="WH-like_DNA-bd_sf"/>
</dbReference>
<dbReference type="GeneID" id="93879573"/>
<dbReference type="RefSeq" id="WP_010342827.1">
    <property type="nucleotide sequence ID" value="NZ_CP132343.1"/>
</dbReference>
<dbReference type="PROSITE" id="PS01117">
    <property type="entry name" value="HTH_MARR_1"/>
    <property type="match status" value="1"/>
</dbReference>
<organism evidence="5 6">
    <name type="scientific">Xanthomonas sacchari</name>
    <dbReference type="NCBI Taxonomy" id="56458"/>
    <lineage>
        <taxon>Bacteria</taxon>
        <taxon>Pseudomonadati</taxon>
        <taxon>Pseudomonadota</taxon>
        <taxon>Gammaproteobacteria</taxon>
        <taxon>Lysobacterales</taxon>
        <taxon>Lysobacteraceae</taxon>
        <taxon>Xanthomonas</taxon>
    </lineage>
</organism>
<evidence type="ECO:0000313" key="5">
    <source>
        <dbReference type="EMBL" id="PPU85364.1"/>
    </source>
</evidence>
<keyword evidence="3" id="KW-0804">Transcription</keyword>
<dbReference type="Proteomes" id="UP000247346">
    <property type="component" value="Unassembled WGS sequence"/>
</dbReference>
<evidence type="ECO:0000313" key="6">
    <source>
        <dbReference type="Proteomes" id="UP000247346"/>
    </source>
</evidence>
<dbReference type="SMART" id="SM00347">
    <property type="entry name" value="HTH_MARR"/>
    <property type="match status" value="1"/>
</dbReference>
<dbReference type="PRINTS" id="PR00598">
    <property type="entry name" value="HTHMARR"/>
</dbReference>
<name>A0A2P5Z9P8_9XANT</name>
<dbReference type="SUPFAM" id="SSF46785">
    <property type="entry name" value="Winged helix' DNA-binding domain"/>
    <property type="match status" value="1"/>
</dbReference>
<protein>
    <submittedName>
        <fullName evidence="5">MarR family transcriptional regulator</fullName>
    </submittedName>
</protein>
<dbReference type="GO" id="GO:0006950">
    <property type="term" value="P:response to stress"/>
    <property type="evidence" value="ECO:0007669"/>
    <property type="project" value="TreeGrafter"/>
</dbReference>
<keyword evidence="2" id="KW-0238">DNA-binding</keyword>
<evidence type="ECO:0000256" key="3">
    <source>
        <dbReference type="ARBA" id="ARBA00023163"/>
    </source>
</evidence>
<dbReference type="GO" id="GO:0003700">
    <property type="term" value="F:DNA-binding transcription factor activity"/>
    <property type="evidence" value="ECO:0007669"/>
    <property type="project" value="InterPro"/>
</dbReference>